<dbReference type="Proteomes" id="UP000394068">
    <property type="component" value="Unassembled WGS sequence"/>
</dbReference>
<proteinExistence type="predicted"/>
<dbReference type="SUPFAM" id="SSF54637">
    <property type="entry name" value="Thioesterase/thiol ester dehydrase-isomerase"/>
    <property type="match status" value="1"/>
</dbReference>
<accession>A0A4U9XST7</accession>
<dbReference type="Gene3D" id="3.10.129.10">
    <property type="entry name" value="Hotdog Thioesterase"/>
    <property type="match status" value="1"/>
</dbReference>
<evidence type="ECO:0000313" key="3">
    <source>
        <dbReference type="Proteomes" id="UP000394068"/>
    </source>
</evidence>
<gene>
    <name evidence="2" type="ORF">NCTC5386_01507</name>
</gene>
<protein>
    <submittedName>
        <fullName evidence="2">Thioesterase superfamily protein</fullName>
    </submittedName>
</protein>
<evidence type="ECO:0000313" key="2">
    <source>
        <dbReference type="EMBL" id="VTS16733.1"/>
    </source>
</evidence>
<name>A0A4U9XST7_9STRE</name>
<dbReference type="Pfam" id="PF22636">
    <property type="entry name" value="FlK"/>
    <property type="match status" value="1"/>
</dbReference>
<dbReference type="InterPro" id="IPR029069">
    <property type="entry name" value="HotDog_dom_sf"/>
</dbReference>
<sequence>MAIYSKVYETSTEHSAKYIGSGELEVLSTPSLVGFLENAACLLAKEKIQNDLLTTVGAKMAIDHLKASKIGNSITVIITEVTNQGRKYDFQLEAFVDKELIAKASHTRVCVNKETFLEKL</sequence>
<dbReference type="PANTHER" id="PTHR36934">
    <property type="entry name" value="BLR0278 PROTEIN"/>
    <property type="match status" value="1"/>
</dbReference>
<dbReference type="PANTHER" id="PTHR36934:SF1">
    <property type="entry name" value="THIOESTERASE DOMAIN-CONTAINING PROTEIN"/>
    <property type="match status" value="1"/>
</dbReference>
<dbReference type="RefSeq" id="WP_077323161.1">
    <property type="nucleotide sequence ID" value="NZ_CABEHT010000001.1"/>
</dbReference>
<organism evidence="2 3">
    <name type="scientific">Streptococcus pseudoporcinus</name>
    <dbReference type="NCBI Taxonomy" id="361101"/>
    <lineage>
        <taxon>Bacteria</taxon>
        <taxon>Bacillati</taxon>
        <taxon>Bacillota</taxon>
        <taxon>Bacilli</taxon>
        <taxon>Lactobacillales</taxon>
        <taxon>Streptococcaceae</taxon>
        <taxon>Streptococcus</taxon>
    </lineage>
</organism>
<feature type="domain" description="Fluoroacetyl-CoA-specific thioesterase-like" evidence="1">
    <location>
        <begin position="13"/>
        <end position="114"/>
    </location>
</feature>
<dbReference type="AlphaFoldDB" id="A0A4U9XST7"/>
<dbReference type="EMBL" id="CABEHT010000001">
    <property type="protein sequence ID" value="VTS16733.1"/>
    <property type="molecule type" value="Genomic_DNA"/>
</dbReference>
<dbReference type="InterPro" id="IPR054485">
    <property type="entry name" value="FlK-like_dom"/>
</dbReference>
<dbReference type="InterPro" id="IPR025540">
    <property type="entry name" value="FlK"/>
</dbReference>
<reference evidence="2 3" key="1">
    <citation type="submission" date="2019-05" db="EMBL/GenBank/DDBJ databases">
        <authorList>
            <consortium name="Pathogen Informatics"/>
        </authorList>
    </citation>
    <scope>NUCLEOTIDE SEQUENCE [LARGE SCALE GENOMIC DNA]</scope>
    <source>
        <strain evidence="2 3">NCTC5386</strain>
    </source>
</reference>
<evidence type="ECO:0000259" key="1">
    <source>
        <dbReference type="Pfam" id="PF22636"/>
    </source>
</evidence>